<sequence>MTRCIAKRVRGFVVWIVSPLALASVALAAPLSAPPAAVAEVVRQAENASPSPSADTARHDRRPAQRSDEAAASAAARSSRHRVEVTGSRTGTETVYANPDGSFTVEQRSRPVRVRRGDDWVPVDPSLRRASDGSVTPGATTTGLRFSGGGTAPLATMSGGTWSMSLAWPAALPTPSLSGETATYRDVLPGVDLLVTASNDGFSERLVVTSRSAAADPALREVAFSLRSTGVSVLAGGDGGLVGRDEGGETVFTAPPPLMWDTAVSPGAPPRQARVGLTLRDGTLTLRPDLSFLRDPATRFPVTIDPSFSGKRLDWTTVLAGSPGVSFWNGQNLADSANGKVMVGYETEQYTLARSFFRMDTSGVRGKHILNAKFQITEKWSWSCQARPVQLWHVGVINSGTTWNSQPQWIRQLGEADVAKGNENYGCGDGSVEFDVTSAVRDASGSGRADLTLGLRAANESDAYGWKRFDDNPVLAITYNTVPDAPSGLTVDGKPCGSGTYVGTTTPTLRAKASDPDAGQTLDVSAYWATPGSATNGTDKVTQTNVANGGQLVVSVPAGRLTDGQSYYWQAQSTDRTDTSPWSGQCAFTVDATRPGSPPTVTSADYPADGGFHGGKGKTGIFTLGAAGVSDVTSYLYGWADPPTTAVDAGTLGGTATVSATPPGEGINTLYVRSRDRAGNLSDISKYVFYAGSANGPVGSWIPDDGGGSGTTLTDTSGNGRTATLSGGAQWSAGRLRTAGTAISFDGTTGYAATDGPVVHTDQSFTVSAWVRLTSAAKWATVLCQEGGTNSGLLLQYDQPGNRWSLTAQTADTADPPAVRAGSTAPRTGVWTHLLGTYDAGAGELRLYVDGVLSGTAPVRIGWNAGGRLLIGTEKFNGKLISYFPGDIADVRVWDRVVDASEARALATAPTLVGAWNLDGAGEDASGYGRPFATSGGATWTGGHNGSGGVSFNGTDGYAETSGPVLHTDESFTVAAWVRLTTTSTSGRWVTAVSQNGAAFSAFVLSYNGSQWAFALHASDVDDPAKWRVAADQPVQAGVWTHLAGVYDAGTREMRLYVNGRLAASTTGAAPFDAARTLDLGRARVSSAWGDRWPGDVDDVRAYQGVLSDQQIVTLFNE</sequence>
<evidence type="ECO:0000313" key="7">
    <source>
        <dbReference type="Proteomes" id="UP000660454"/>
    </source>
</evidence>
<protein>
    <recommendedName>
        <fullName evidence="5">LamG-like jellyroll fold domain-containing protein</fullName>
    </recommendedName>
</protein>
<evidence type="ECO:0000256" key="1">
    <source>
        <dbReference type="ARBA" id="ARBA00022729"/>
    </source>
</evidence>
<keyword evidence="7" id="KW-1185">Reference proteome</keyword>
<evidence type="ECO:0000313" key="6">
    <source>
        <dbReference type="EMBL" id="GIH62415.1"/>
    </source>
</evidence>
<feature type="signal peptide" evidence="4">
    <location>
        <begin position="1"/>
        <end position="28"/>
    </location>
</feature>
<dbReference type="PANTHER" id="PTHR46943:SF1">
    <property type="entry name" value="PENTRAXIN-RELATED PROTEIN PTX3"/>
    <property type="match status" value="1"/>
</dbReference>
<dbReference type="SMART" id="SM00560">
    <property type="entry name" value="LamGL"/>
    <property type="match status" value="2"/>
</dbReference>
<dbReference type="InterPro" id="IPR006558">
    <property type="entry name" value="LamG-like"/>
</dbReference>
<organism evidence="6 7">
    <name type="scientific">Microbispora siamensis</name>
    <dbReference type="NCBI Taxonomy" id="564413"/>
    <lineage>
        <taxon>Bacteria</taxon>
        <taxon>Bacillati</taxon>
        <taxon>Actinomycetota</taxon>
        <taxon>Actinomycetes</taxon>
        <taxon>Streptosporangiales</taxon>
        <taxon>Streptosporangiaceae</taxon>
        <taxon>Microbispora</taxon>
    </lineage>
</organism>
<keyword evidence="1 4" id="KW-0732">Signal</keyword>
<evidence type="ECO:0000256" key="3">
    <source>
        <dbReference type="SAM" id="MobiDB-lite"/>
    </source>
</evidence>
<evidence type="ECO:0000259" key="5">
    <source>
        <dbReference type="SMART" id="SM00560"/>
    </source>
</evidence>
<dbReference type="InterPro" id="IPR042837">
    <property type="entry name" value="PTX3"/>
</dbReference>
<dbReference type="Gene3D" id="2.60.40.10">
    <property type="entry name" value="Immunoglobulins"/>
    <property type="match status" value="1"/>
</dbReference>
<dbReference type="Proteomes" id="UP000660454">
    <property type="component" value="Unassembled WGS sequence"/>
</dbReference>
<dbReference type="NCBIfam" id="NF033679">
    <property type="entry name" value="DNRLRE_dom"/>
    <property type="match status" value="1"/>
</dbReference>
<evidence type="ECO:0000256" key="2">
    <source>
        <dbReference type="ARBA" id="ARBA00023157"/>
    </source>
</evidence>
<feature type="domain" description="LamG-like jellyroll fold" evidence="5">
    <location>
        <begin position="970"/>
        <end position="1110"/>
    </location>
</feature>
<dbReference type="Pfam" id="PF13385">
    <property type="entry name" value="Laminin_G_3"/>
    <property type="match status" value="2"/>
</dbReference>
<dbReference type="EMBL" id="BOOF01000016">
    <property type="protein sequence ID" value="GIH62415.1"/>
    <property type="molecule type" value="Genomic_DNA"/>
</dbReference>
<dbReference type="Gene3D" id="2.60.120.200">
    <property type="match status" value="2"/>
</dbReference>
<dbReference type="InterPro" id="IPR013320">
    <property type="entry name" value="ConA-like_dom_sf"/>
</dbReference>
<feature type="compositionally biased region" description="Basic and acidic residues" evidence="3">
    <location>
        <begin position="56"/>
        <end position="69"/>
    </location>
</feature>
<keyword evidence="2" id="KW-1015">Disulfide bond</keyword>
<feature type="region of interest" description="Disordered" evidence="3">
    <location>
        <begin position="44"/>
        <end position="100"/>
    </location>
</feature>
<feature type="compositionally biased region" description="Polar residues" evidence="3">
    <location>
        <begin position="133"/>
        <end position="144"/>
    </location>
</feature>
<comment type="caution">
    <text evidence="6">The sequence shown here is derived from an EMBL/GenBank/DDBJ whole genome shotgun (WGS) entry which is preliminary data.</text>
</comment>
<dbReference type="InterPro" id="IPR013783">
    <property type="entry name" value="Ig-like_fold"/>
</dbReference>
<gene>
    <name evidence="6" type="ORF">Msi02_32320</name>
</gene>
<proteinExistence type="predicted"/>
<dbReference type="SUPFAM" id="SSF49899">
    <property type="entry name" value="Concanavalin A-like lectins/glucanases"/>
    <property type="match status" value="2"/>
</dbReference>
<accession>A0ABQ4GLW6</accession>
<feature type="chain" id="PRO_5045519699" description="LamG-like jellyroll fold domain-containing protein" evidence="4">
    <location>
        <begin position="29"/>
        <end position="1118"/>
    </location>
</feature>
<feature type="domain" description="LamG-like jellyroll fold" evidence="5">
    <location>
        <begin position="763"/>
        <end position="901"/>
    </location>
</feature>
<name>A0ABQ4GLW6_9ACTN</name>
<evidence type="ECO:0000256" key="4">
    <source>
        <dbReference type="SAM" id="SignalP"/>
    </source>
</evidence>
<feature type="region of interest" description="Disordered" evidence="3">
    <location>
        <begin position="123"/>
        <end position="147"/>
    </location>
</feature>
<dbReference type="PANTHER" id="PTHR46943">
    <property type="entry name" value="PENTRAXIN-RELATED PROTEIN PTX3"/>
    <property type="match status" value="1"/>
</dbReference>
<reference evidence="6 7" key="1">
    <citation type="submission" date="2021-01" db="EMBL/GenBank/DDBJ databases">
        <title>Whole genome shotgun sequence of Microbispora siamensis NBRC 104113.</title>
        <authorList>
            <person name="Komaki H."/>
            <person name="Tamura T."/>
        </authorList>
    </citation>
    <scope>NUCLEOTIDE SEQUENCE [LARGE SCALE GENOMIC DNA]</scope>
    <source>
        <strain evidence="6 7">NBRC 104113</strain>
    </source>
</reference>